<evidence type="ECO:0000313" key="3">
    <source>
        <dbReference type="Proteomes" id="UP000602647"/>
    </source>
</evidence>
<organism evidence="2 3">
    <name type="scientific">Zhenpiania hominis</name>
    <dbReference type="NCBI Taxonomy" id="2763644"/>
    <lineage>
        <taxon>Bacteria</taxon>
        <taxon>Bacillati</taxon>
        <taxon>Bacillota</taxon>
        <taxon>Clostridia</taxon>
        <taxon>Peptostreptococcales</taxon>
        <taxon>Anaerovoracaceae</taxon>
        <taxon>Zhenpiania</taxon>
    </lineage>
</organism>
<sequence>MELNFEGILIGIASLLIIGLFHPIVIKCEYYFSQRVWPLFLIAGLLLLAAALFVQGLFSILLALVGVACLWSIREIKEQAQRVAKGWFPKNPNRKR</sequence>
<evidence type="ECO:0000256" key="1">
    <source>
        <dbReference type="SAM" id="Phobius"/>
    </source>
</evidence>
<protein>
    <submittedName>
        <fullName evidence="2">DUF4491 family protein</fullName>
    </submittedName>
</protein>
<dbReference type="EMBL" id="JACRYT010000019">
    <property type="protein sequence ID" value="MBC6680809.1"/>
    <property type="molecule type" value="Genomic_DNA"/>
</dbReference>
<accession>A0A923NPP5</accession>
<feature type="transmembrane region" description="Helical" evidence="1">
    <location>
        <begin position="38"/>
        <end position="71"/>
    </location>
</feature>
<dbReference type="RefSeq" id="WP_187303905.1">
    <property type="nucleotide sequence ID" value="NZ_JACRYT010000019.1"/>
</dbReference>
<dbReference type="InterPro" id="IPR027890">
    <property type="entry name" value="DUF4491"/>
</dbReference>
<name>A0A923NPP5_9FIRM</name>
<feature type="transmembrane region" description="Helical" evidence="1">
    <location>
        <begin position="7"/>
        <end position="26"/>
    </location>
</feature>
<keyword evidence="1" id="KW-0812">Transmembrane</keyword>
<proteinExistence type="predicted"/>
<comment type="caution">
    <text evidence="2">The sequence shown here is derived from an EMBL/GenBank/DDBJ whole genome shotgun (WGS) entry which is preliminary data.</text>
</comment>
<evidence type="ECO:0000313" key="2">
    <source>
        <dbReference type="EMBL" id="MBC6680809.1"/>
    </source>
</evidence>
<dbReference type="Proteomes" id="UP000602647">
    <property type="component" value="Unassembled WGS sequence"/>
</dbReference>
<dbReference type="Pfam" id="PF14898">
    <property type="entry name" value="DUF4491"/>
    <property type="match status" value="1"/>
</dbReference>
<keyword evidence="1" id="KW-0472">Membrane</keyword>
<gene>
    <name evidence="2" type="ORF">H9L42_13345</name>
</gene>
<keyword evidence="3" id="KW-1185">Reference proteome</keyword>
<reference evidence="2" key="1">
    <citation type="submission" date="2020-08" db="EMBL/GenBank/DDBJ databases">
        <title>Genome public.</title>
        <authorList>
            <person name="Liu C."/>
            <person name="Sun Q."/>
        </authorList>
    </citation>
    <scope>NUCLEOTIDE SEQUENCE</scope>
    <source>
        <strain evidence="2">BX12</strain>
    </source>
</reference>
<dbReference type="AlphaFoldDB" id="A0A923NPP5"/>
<keyword evidence="1" id="KW-1133">Transmembrane helix</keyword>